<comment type="caution">
    <text evidence="1">The sequence shown here is derived from an EMBL/GenBank/DDBJ whole genome shotgun (WGS) entry which is preliminary data.</text>
</comment>
<evidence type="ECO:0000313" key="1">
    <source>
        <dbReference type="EMBL" id="NVP53757.1"/>
    </source>
</evidence>
<dbReference type="Proteomes" id="UP000659172">
    <property type="component" value="Unassembled WGS sequence"/>
</dbReference>
<dbReference type="EMBL" id="JABXYK010000001">
    <property type="protein sequence ID" value="NVP53757.1"/>
    <property type="molecule type" value="Genomic_DNA"/>
</dbReference>
<name>A0ABX2Q7S1_9HYPH</name>
<dbReference type="InterPro" id="IPR046071">
    <property type="entry name" value="DUF6030"/>
</dbReference>
<proteinExistence type="predicted"/>
<organism evidence="1 2">
    <name type="scientific">Mycoplana rhizolycopersici</name>
    <dbReference type="NCBI Taxonomy" id="2746702"/>
    <lineage>
        <taxon>Bacteria</taxon>
        <taxon>Pseudomonadati</taxon>
        <taxon>Pseudomonadota</taxon>
        <taxon>Alphaproteobacteria</taxon>
        <taxon>Hyphomicrobiales</taxon>
        <taxon>Rhizobiaceae</taxon>
        <taxon>Mycoplana</taxon>
    </lineage>
</organism>
<dbReference type="Pfam" id="PF19495">
    <property type="entry name" value="DUF6030"/>
    <property type="match status" value="1"/>
</dbReference>
<sequence length="263" mass="29628">MKKGRYGKLLFALLTLGILSAIVATFLLANNHRNLNRALVHFGFEPIAKTSAATEALSPDSRGRRIPRPKVDIPERLVSPIVPMETKFARTVRRDPKELCSALQRTGFANSGWQEGLAGGGWECTSFREFAADANEDSPKTSAYLSIRGSNEERLTSFRIKLNLEDEATRAALTDAAIATVGVFFEEVRWNEAPEILDNLRALKEFDVVVFGNRIQLKREFGDTPRFNFIITPDRSRPKNTYLPPYFDREKWLPMPDPPMAAK</sequence>
<accession>A0ABX2Q7S1</accession>
<reference evidence="1 2" key="1">
    <citation type="submission" date="2020-06" db="EMBL/GenBank/DDBJ databases">
        <title>Rhizobium sp.nov. isolated from the tomato plant.</title>
        <authorList>
            <person name="Thin K.K."/>
            <person name="Zhang X."/>
            <person name="He S."/>
        </authorList>
    </citation>
    <scope>NUCLEOTIDE SEQUENCE [LARGE SCALE GENOMIC DNA]</scope>
    <source>
        <strain evidence="1 2">DBTS2</strain>
    </source>
</reference>
<evidence type="ECO:0000313" key="2">
    <source>
        <dbReference type="Proteomes" id="UP000659172"/>
    </source>
</evidence>
<gene>
    <name evidence="1" type="ORF">HV823_00685</name>
</gene>
<dbReference type="RefSeq" id="WP_176947824.1">
    <property type="nucleotide sequence ID" value="NZ_JABXYK010000001.1"/>
</dbReference>
<keyword evidence="2" id="KW-1185">Reference proteome</keyword>
<protein>
    <submittedName>
        <fullName evidence="1">Uncharacterized protein</fullName>
    </submittedName>
</protein>